<evidence type="ECO:0000313" key="2">
    <source>
        <dbReference type="EMBL" id="KAF0890023.1"/>
    </source>
</evidence>
<sequence>MRQLLIYPSLGEGDQDGGSVSEVAMRAAMMSFMEVEDVGGGLVELLQVFMDLAATTSSSTWPWPWGTWALSSGWAKETPLHIAAWWRSRANYLLDPTLQAPPPPTTQAPMPRRRLLRIGASSSNATKPQRCLVWPTKPRCLLLCPGVAPTSPRRSSKTRHHLLRPDAAPPRHGAASSKF</sequence>
<reference evidence="2 3" key="1">
    <citation type="submission" date="2019-11" db="EMBL/GenBank/DDBJ databases">
        <title>Whole genome sequence of Oryza granulata.</title>
        <authorList>
            <person name="Li W."/>
        </authorList>
    </citation>
    <scope>NUCLEOTIDE SEQUENCE [LARGE SCALE GENOMIC DNA]</scope>
    <source>
        <strain evidence="3">cv. Menghai</strain>
        <tissue evidence="2">Leaf</tissue>
    </source>
</reference>
<protein>
    <submittedName>
        <fullName evidence="2">Uncharacterized protein</fullName>
    </submittedName>
</protein>
<gene>
    <name evidence="2" type="ORF">E2562_035355</name>
</gene>
<comment type="caution">
    <text evidence="2">The sequence shown here is derived from an EMBL/GenBank/DDBJ whole genome shotgun (WGS) entry which is preliminary data.</text>
</comment>
<dbReference type="AlphaFoldDB" id="A0A6G1BRI4"/>
<dbReference type="Proteomes" id="UP000479710">
    <property type="component" value="Unassembled WGS sequence"/>
</dbReference>
<proteinExistence type="predicted"/>
<accession>A0A6G1BRI4</accession>
<keyword evidence="3" id="KW-1185">Reference proteome</keyword>
<evidence type="ECO:0000313" key="3">
    <source>
        <dbReference type="Proteomes" id="UP000479710"/>
    </source>
</evidence>
<organism evidence="2 3">
    <name type="scientific">Oryza meyeriana var. granulata</name>
    <dbReference type="NCBI Taxonomy" id="110450"/>
    <lineage>
        <taxon>Eukaryota</taxon>
        <taxon>Viridiplantae</taxon>
        <taxon>Streptophyta</taxon>
        <taxon>Embryophyta</taxon>
        <taxon>Tracheophyta</taxon>
        <taxon>Spermatophyta</taxon>
        <taxon>Magnoliopsida</taxon>
        <taxon>Liliopsida</taxon>
        <taxon>Poales</taxon>
        <taxon>Poaceae</taxon>
        <taxon>BOP clade</taxon>
        <taxon>Oryzoideae</taxon>
        <taxon>Oryzeae</taxon>
        <taxon>Oryzinae</taxon>
        <taxon>Oryza</taxon>
        <taxon>Oryza meyeriana</taxon>
    </lineage>
</organism>
<feature type="region of interest" description="Disordered" evidence="1">
    <location>
        <begin position="148"/>
        <end position="179"/>
    </location>
</feature>
<dbReference type="EMBL" id="SPHZ02000012">
    <property type="protein sequence ID" value="KAF0890023.1"/>
    <property type="molecule type" value="Genomic_DNA"/>
</dbReference>
<evidence type="ECO:0000256" key="1">
    <source>
        <dbReference type="SAM" id="MobiDB-lite"/>
    </source>
</evidence>
<name>A0A6G1BRI4_9ORYZ</name>